<evidence type="ECO:0000256" key="9">
    <source>
        <dbReference type="ARBA" id="ARBA00022982"/>
    </source>
</evidence>
<feature type="transmembrane region" description="Helical" evidence="16">
    <location>
        <begin position="6"/>
        <end position="27"/>
    </location>
</feature>
<evidence type="ECO:0000256" key="5">
    <source>
        <dbReference type="ARBA" id="ARBA00022448"/>
    </source>
</evidence>
<reference evidence="17" key="1">
    <citation type="journal article" date="2006" name="Zool. Scr.">
        <title>A mitogenomic study on the phylogenetic position of snakes.</title>
        <authorList>
            <person name="Douglas D."/>
            <person name="Janke A."/>
            <person name="Arnason U."/>
        </authorList>
    </citation>
    <scope>NUCLEOTIDE SEQUENCE</scope>
</reference>
<protein>
    <recommendedName>
        <fullName evidence="4">NADH-ubiquinone oxidoreductase chain 6</fullName>
        <ecNumber evidence="3">7.1.1.2</ecNumber>
    </recommendedName>
    <alternativeName>
        <fullName evidence="14">NADH dehydrogenase subunit 6</fullName>
    </alternativeName>
</protein>
<evidence type="ECO:0000256" key="10">
    <source>
        <dbReference type="ARBA" id="ARBA00022989"/>
    </source>
</evidence>
<comment type="catalytic activity">
    <reaction evidence="15">
        <text>a ubiquinone + NADH + 5 H(+)(in) = a ubiquinol + NAD(+) + 4 H(+)(out)</text>
        <dbReference type="Rhea" id="RHEA:29091"/>
        <dbReference type="Rhea" id="RHEA-COMP:9565"/>
        <dbReference type="Rhea" id="RHEA-COMP:9566"/>
        <dbReference type="ChEBI" id="CHEBI:15378"/>
        <dbReference type="ChEBI" id="CHEBI:16389"/>
        <dbReference type="ChEBI" id="CHEBI:17976"/>
        <dbReference type="ChEBI" id="CHEBI:57540"/>
        <dbReference type="ChEBI" id="CHEBI:57945"/>
        <dbReference type="EC" id="7.1.1.2"/>
    </reaction>
</comment>
<reference evidence="17" key="2">
    <citation type="submission" date="2006-03" db="EMBL/GenBank/DDBJ databases">
        <authorList>
            <person name="Douglas D.A."/>
        </authorList>
    </citation>
    <scope>NUCLEOTIDE SEQUENCE</scope>
</reference>
<evidence type="ECO:0000256" key="4">
    <source>
        <dbReference type="ARBA" id="ARBA00021095"/>
    </source>
</evidence>
<gene>
    <name evidence="17" type="primary">nd6</name>
</gene>
<evidence type="ECO:0000256" key="1">
    <source>
        <dbReference type="ARBA" id="ARBA00004225"/>
    </source>
</evidence>
<dbReference type="GO" id="GO:0008137">
    <property type="term" value="F:NADH dehydrogenase (ubiquinone) activity"/>
    <property type="evidence" value="ECO:0007669"/>
    <property type="project" value="UniProtKB-EC"/>
</dbReference>
<feature type="transmembrane region" description="Helical" evidence="16">
    <location>
        <begin position="140"/>
        <end position="163"/>
    </location>
</feature>
<evidence type="ECO:0000256" key="11">
    <source>
        <dbReference type="ARBA" id="ARBA00023027"/>
    </source>
</evidence>
<name>A0PDS2_BOAIM</name>
<keyword evidence="7 16" id="KW-0812">Transmembrane</keyword>
<evidence type="ECO:0000256" key="6">
    <source>
        <dbReference type="ARBA" id="ARBA00022660"/>
    </source>
</evidence>
<accession>A0PDS2</accession>
<feature type="transmembrane region" description="Helical" evidence="16">
    <location>
        <begin position="56"/>
        <end position="77"/>
    </location>
</feature>
<dbReference type="AlphaFoldDB" id="A0PDS2"/>
<sequence>MFVMDYFFCLLMMLMVIGVMVLSMTLISYHGVISLMGFVFLCCVFMSIVGRTFVALVMYIVYLGGLIVVFGYCISVEKDRGVQSSASNFFMYFFVCAGVIVYLWIVSFLGVGGWLVEVNQDCFVCIGVNGFGVLYSSGGFGLIVCSWILFITLFSILVILSWYRRGSLRSF</sequence>
<dbReference type="EC" id="7.1.1.2" evidence="3"/>
<feature type="transmembrane region" description="Helical" evidence="16">
    <location>
        <begin position="89"/>
        <end position="111"/>
    </location>
</feature>
<evidence type="ECO:0000256" key="7">
    <source>
        <dbReference type="ARBA" id="ARBA00022692"/>
    </source>
</evidence>
<dbReference type="PANTHER" id="PTHR11435:SF1">
    <property type="entry name" value="NADH-UBIQUINONE OXIDOREDUCTASE CHAIN 6"/>
    <property type="match status" value="1"/>
</dbReference>
<evidence type="ECO:0000256" key="15">
    <source>
        <dbReference type="ARBA" id="ARBA00049551"/>
    </source>
</evidence>
<comment type="subcellular location">
    <subcellularLocation>
        <location evidence="1">Mitochondrion membrane</location>
        <topology evidence="1">Multi-pass membrane protein</topology>
    </subcellularLocation>
</comment>
<feature type="transmembrane region" description="Helical" evidence="16">
    <location>
        <begin position="32"/>
        <end position="50"/>
    </location>
</feature>
<dbReference type="EMBL" id="AM236348">
    <property type="protein sequence ID" value="CAL37058.1"/>
    <property type="molecule type" value="Genomic_DNA"/>
</dbReference>
<evidence type="ECO:0000256" key="16">
    <source>
        <dbReference type="SAM" id="Phobius"/>
    </source>
</evidence>
<evidence type="ECO:0000256" key="14">
    <source>
        <dbReference type="ARBA" id="ARBA00031019"/>
    </source>
</evidence>
<evidence type="ECO:0000256" key="3">
    <source>
        <dbReference type="ARBA" id="ARBA00012944"/>
    </source>
</evidence>
<keyword evidence="13 16" id="KW-0472">Membrane</keyword>
<dbReference type="GO" id="GO:0031966">
    <property type="term" value="C:mitochondrial membrane"/>
    <property type="evidence" value="ECO:0007669"/>
    <property type="project" value="UniProtKB-SubCell"/>
</dbReference>
<evidence type="ECO:0000256" key="13">
    <source>
        <dbReference type="ARBA" id="ARBA00023136"/>
    </source>
</evidence>
<keyword evidence="12 17" id="KW-0496">Mitochondrion</keyword>
<dbReference type="InterPro" id="IPR050269">
    <property type="entry name" value="ComplexI_Subunit6"/>
</dbReference>
<dbReference type="PANTHER" id="PTHR11435">
    <property type="entry name" value="NADH UBIQUINONE OXIDOREDUCTASE SUBUNIT ND6"/>
    <property type="match status" value="1"/>
</dbReference>
<evidence type="ECO:0000256" key="2">
    <source>
        <dbReference type="ARBA" id="ARBA00005698"/>
    </source>
</evidence>
<keyword evidence="11" id="KW-0520">NAD</keyword>
<keyword evidence="10 16" id="KW-1133">Transmembrane helix</keyword>
<evidence type="ECO:0000256" key="8">
    <source>
        <dbReference type="ARBA" id="ARBA00022967"/>
    </source>
</evidence>
<keyword evidence="8" id="KW-1278">Translocase</keyword>
<evidence type="ECO:0000313" key="17">
    <source>
        <dbReference type="EMBL" id="CAL37058.1"/>
    </source>
</evidence>
<evidence type="ECO:0000256" key="12">
    <source>
        <dbReference type="ARBA" id="ARBA00023128"/>
    </source>
</evidence>
<keyword evidence="9" id="KW-0249">Electron transport</keyword>
<geneLocation type="mitochondrion" evidence="17"/>
<keyword evidence="6" id="KW-0679">Respiratory chain</keyword>
<comment type="similarity">
    <text evidence="2">Belongs to the complex I subunit 6 family.</text>
</comment>
<keyword evidence="5" id="KW-0813">Transport</keyword>
<organism evidence="17">
    <name type="scientific">Boa imperator</name>
    <name type="common">Central American boa constrictor</name>
    <name type="synonym">Boa constrictor imperator</name>
    <dbReference type="NCBI Taxonomy" id="401042"/>
    <lineage>
        <taxon>Eukaryota</taxon>
        <taxon>Metazoa</taxon>
        <taxon>Chordata</taxon>
        <taxon>Craniata</taxon>
        <taxon>Vertebrata</taxon>
        <taxon>Euteleostomi</taxon>
        <taxon>Lepidosauria</taxon>
        <taxon>Squamata</taxon>
        <taxon>Bifurcata</taxon>
        <taxon>Unidentata</taxon>
        <taxon>Episquamata</taxon>
        <taxon>Toxicofera</taxon>
        <taxon>Serpentes</taxon>
        <taxon>Henophidia</taxon>
        <taxon>Boidae</taxon>
        <taxon>Boinae</taxon>
        <taxon>Boa</taxon>
    </lineage>
</organism>
<proteinExistence type="inferred from homology"/>